<dbReference type="Gene3D" id="2.130.10.130">
    <property type="entry name" value="Integrin alpha, N-terminal"/>
    <property type="match status" value="1"/>
</dbReference>
<organism evidence="6 7">
    <name type="scientific">Saguinus oedipus</name>
    <name type="common">Cotton-top tamarin</name>
    <name type="synonym">Oedipomidas oedipus</name>
    <dbReference type="NCBI Taxonomy" id="9490"/>
    <lineage>
        <taxon>Eukaryota</taxon>
        <taxon>Metazoa</taxon>
        <taxon>Chordata</taxon>
        <taxon>Craniata</taxon>
        <taxon>Vertebrata</taxon>
        <taxon>Euteleostomi</taxon>
        <taxon>Mammalia</taxon>
        <taxon>Eutheria</taxon>
        <taxon>Euarchontoglires</taxon>
        <taxon>Primates</taxon>
        <taxon>Haplorrhini</taxon>
        <taxon>Platyrrhini</taxon>
        <taxon>Cebidae</taxon>
        <taxon>Callitrichinae</taxon>
        <taxon>Saguinus</taxon>
    </lineage>
</organism>
<evidence type="ECO:0000256" key="4">
    <source>
        <dbReference type="PROSITE-ProRule" id="PRU00803"/>
    </source>
</evidence>
<comment type="similarity">
    <text evidence="5">Belongs to the integrin alpha chain family.</text>
</comment>
<dbReference type="PANTHER" id="PTHR23220">
    <property type="entry name" value="INTEGRIN ALPHA"/>
    <property type="match status" value="1"/>
</dbReference>
<dbReference type="PANTHER" id="PTHR23220:SF21">
    <property type="entry name" value="INTEGRIN ALPHA-11"/>
    <property type="match status" value="1"/>
</dbReference>
<dbReference type="EMBL" id="JASSZA010000008">
    <property type="protein sequence ID" value="KAK2103214.1"/>
    <property type="molecule type" value="Genomic_DNA"/>
</dbReference>
<evidence type="ECO:0000256" key="5">
    <source>
        <dbReference type="RuleBase" id="RU003762"/>
    </source>
</evidence>
<evidence type="ECO:0000256" key="3">
    <source>
        <dbReference type="ARBA" id="ARBA00023180"/>
    </source>
</evidence>
<dbReference type="InterPro" id="IPR013519">
    <property type="entry name" value="Int_alpha_beta-p"/>
</dbReference>
<proteinExistence type="inferred from homology"/>
<dbReference type="Proteomes" id="UP001266305">
    <property type="component" value="Unassembled WGS sequence"/>
</dbReference>
<keyword evidence="1" id="KW-0732">Signal</keyword>
<evidence type="ECO:0000256" key="1">
    <source>
        <dbReference type="ARBA" id="ARBA00022729"/>
    </source>
</evidence>
<keyword evidence="5 6" id="KW-0401">Integrin</keyword>
<keyword evidence="3" id="KW-0325">Glycoprotein</keyword>
<evidence type="ECO:0000313" key="6">
    <source>
        <dbReference type="EMBL" id="KAK2103214.1"/>
    </source>
</evidence>
<dbReference type="SUPFAM" id="SSF69318">
    <property type="entry name" value="Integrin alpha N-terminal domain"/>
    <property type="match status" value="1"/>
</dbReference>
<sequence length="288" mass="31422">MRTGADDGVLLGAVGAYDWNGAVLKETSAGKLIPLRESYLKEFPDELKNHAAYLGYTVTSVVSSRQGRVYVAGAPRFNHTGKVILFTMHSNRSLTIHQALRGQQVMKGESGAGTDGRGVPPPTSERETAVLKAAKLSGFQIAIGSYFGSEITSVDINGDGVTDVLLVGAPMYFSEGRERGKVYVYELRQNRFVYNGTLKDSHSYQNARFGSSIASVRDLNQDSFDDVVVGAPLEDNHAGAIYIFHGFRGSILKTPKQETQELLGRLWFGIFFRPLTGTDSSLSRPCFP</sequence>
<comment type="caution">
    <text evidence="6">The sequence shown here is derived from an EMBL/GenBank/DDBJ whole genome shotgun (WGS) entry which is preliminary data.</text>
</comment>
<keyword evidence="5" id="KW-0675">Receptor</keyword>
<evidence type="ECO:0000313" key="7">
    <source>
        <dbReference type="Proteomes" id="UP001266305"/>
    </source>
</evidence>
<feature type="repeat" description="FG-GAP" evidence="4">
    <location>
        <begin position="133"/>
        <end position="194"/>
    </location>
</feature>
<dbReference type="PRINTS" id="PR01185">
    <property type="entry name" value="INTEGRINA"/>
</dbReference>
<feature type="repeat" description="FG-GAP" evidence="4">
    <location>
        <begin position="195"/>
        <end position="253"/>
    </location>
</feature>
<protein>
    <submittedName>
        <fullName evidence="6">Integrin alpha-11</fullName>
    </submittedName>
</protein>
<dbReference type="InterPro" id="IPR028994">
    <property type="entry name" value="Integrin_alpha_N"/>
</dbReference>
<keyword evidence="2" id="KW-0677">Repeat</keyword>
<comment type="subcellular location">
    <subcellularLocation>
        <location evidence="5">Membrane</location>
        <topology evidence="5">Single-pass type I membrane protein</topology>
    </subcellularLocation>
</comment>
<keyword evidence="5" id="KW-0130">Cell adhesion</keyword>
<dbReference type="SMART" id="SM00191">
    <property type="entry name" value="Int_alpha"/>
    <property type="match status" value="3"/>
</dbReference>
<accession>A0ABQ9V1H1</accession>
<keyword evidence="7" id="KW-1185">Reference proteome</keyword>
<dbReference type="InterPro" id="IPR013517">
    <property type="entry name" value="FG-GAP"/>
</dbReference>
<gene>
    <name evidence="6" type="primary">ITGA11_3</name>
    <name evidence="6" type="ORF">P7K49_017070</name>
</gene>
<dbReference type="GO" id="GO:0007229">
    <property type="term" value="P:integrin-mediated signaling pathway"/>
    <property type="evidence" value="ECO:0007669"/>
    <property type="project" value="UniProtKB-KW"/>
</dbReference>
<name>A0ABQ9V1H1_SAGOE</name>
<dbReference type="Pfam" id="PF01839">
    <property type="entry name" value="FG-GAP"/>
    <property type="match status" value="2"/>
</dbReference>
<reference evidence="6 7" key="1">
    <citation type="submission" date="2023-05" db="EMBL/GenBank/DDBJ databases">
        <title>B98-5 Cell Line De Novo Hybrid Assembly: An Optical Mapping Approach.</title>
        <authorList>
            <person name="Kananen K."/>
            <person name="Auerbach J.A."/>
            <person name="Kautto E."/>
            <person name="Blachly J.S."/>
        </authorList>
    </citation>
    <scope>NUCLEOTIDE SEQUENCE [LARGE SCALE GENOMIC DNA]</scope>
    <source>
        <strain evidence="6">B95-8</strain>
        <tissue evidence="6">Cell line</tissue>
    </source>
</reference>
<evidence type="ECO:0000256" key="2">
    <source>
        <dbReference type="ARBA" id="ARBA00022737"/>
    </source>
</evidence>
<dbReference type="InterPro" id="IPR000413">
    <property type="entry name" value="Integrin_alpha"/>
</dbReference>
<dbReference type="PROSITE" id="PS51470">
    <property type="entry name" value="FG_GAP"/>
    <property type="match status" value="2"/>
</dbReference>